<dbReference type="EMBL" id="ML119656">
    <property type="protein sequence ID" value="RPA84930.1"/>
    <property type="molecule type" value="Genomic_DNA"/>
</dbReference>
<protein>
    <submittedName>
        <fullName evidence="1">Uncharacterized protein</fullName>
    </submittedName>
</protein>
<sequence>MTDEQKEHQIQQLGSVGNVRRDMFDTLVAYDDEIGQPVSPMSGSEVWFTMLGPRAFTSQNGEEVMRYLRFSESRLMVHRAAVQFALQYGLTLSKTVPTTMTDQRESILANFRRRNEKFFQHFVVKEESYCDWTVPVDLLCLAFIDAGILKLGLTCKEELARMGSQCVAVMSYLPLV</sequence>
<name>A0A3N4ILB7_ASCIM</name>
<dbReference type="AlphaFoldDB" id="A0A3N4ILB7"/>
<organism evidence="1 2">
    <name type="scientific">Ascobolus immersus RN42</name>
    <dbReference type="NCBI Taxonomy" id="1160509"/>
    <lineage>
        <taxon>Eukaryota</taxon>
        <taxon>Fungi</taxon>
        <taxon>Dikarya</taxon>
        <taxon>Ascomycota</taxon>
        <taxon>Pezizomycotina</taxon>
        <taxon>Pezizomycetes</taxon>
        <taxon>Pezizales</taxon>
        <taxon>Ascobolaceae</taxon>
        <taxon>Ascobolus</taxon>
    </lineage>
</organism>
<evidence type="ECO:0000313" key="2">
    <source>
        <dbReference type="Proteomes" id="UP000275078"/>
    </source>
</evidence>
<proteinExistence type="predicted"/>
<gene>
    <name evidence="1" type="ORF">BJ508DRAFT_338872</name>
</gene>
<evidence type="ECO:0000313" key="1">
    <source>
        <dbReference type="EMBL" id="RPA84930.1"/>
    </source>
</evidence>
<reference evidence="1 2" key="1">
    <citation type="journal article" date="2018" name="Nat. Ecol. Evol.">
        <title>Pezizomycetes genomes reveal the molecular basis of ectomycorrhizal truffle lifestyle.</title>
        <authorList>
            <person name="Murat C."/>
            <person name="Payen T."/>
            <person name="Noel B."/>
            <person name="Kuo A."/>
            <person name="Morin E."/>
            <person name="Chen J."/>
            <person name="Kohler A."/>
            <person name="Krizsan K."/>
            <person name="Balestrini R."/>
            <person name="Da Silva C."/>
            <person name="Montanini B."/>
            <person name="Hainaut M."/>
            <person name="Levati E."/>
            <person name="Barry K.W."/>
            <person name="Belfiori B."/>
            <person name="Cichocki N."/>
            <person name="Clum A."/>
            <person name="Dockter R.B."/>
            <person name="Fauchery L."/>
            <person name="Guy J."/>
            <person name="Iotti M."/>
            <person name="Le Tacon F."/>
            <person name="Lindquist E.A."/>
            <person name="Lipzen A."/>
            <person name="Malagnac F."/>
            <person name="Mello A."/>
            <person name="Molinier V."/>
            <person name="Miyauchi S."/>
            <person name="Poulain J."/>
            <person name="Riccioni C."/>
            <person name="Rubini A."/>
            <person name="Sitrit Y."/>
            <person name="Splivallo R."/>
            <person name="Traeger S."/>
            <person name="Wang M."/>
            <person name="Zifcakova L."/>
            <person name="Wipf D."/>
            <person name="Zambonelli A."/>
            <person name="Paolocci F."/>
            <person name="Nowrousian M."/>
            <person name="Ottonello S."/>
            <person name="Baldrian P."/>
            <person name="Spatafora J.W."/>
            <person name="Henrissat B."/>
            <person name="Nagy L.G."/>
            <person name="Aury J.M."/>
            <person name="Wincker P."/>
            <person name="Grigoriev I.V."/>
            <person name="Bonfante P."/>
            <person name="Martin F.M."/>
        </authorList>
    </citation>
    <scope>NUCLEOTIDE SEQUENCE [LARGE SCALE GENOMIC DNA]</scope>
    <source>
        <strain evidence="1 2">RN42</strain>
    </source>
</reference>
<keyword evidence="2" id="KW-1185">Reference proteome</keyword>
<accession>A0A3N4ILB7</accession>
<dbReference type="Proteomes" id="UP000275078">
    <property type="component" value="Unassembled WGS sequence"/>
</dbReference>